<dbReference type="AlphaFoldDB" id="A0A5C6BCX0"/>
<organism evidence="2 3">
    <name type="scientific">Symmachiella macrocystis</name>
    <dbReference type="NCBI Taxonomy" id="2527985"/>
    <lineage>
        <taxon>Bacteria</taxon>
        <taxon>Pseudomonadati</taxon>
        <taxon>Planctomycetota</taxon>
        <taxon>Planctomycetia</taxon>
        <taxon>Planctomycetales</taxon>
        <taxon>Planctomycetaceae</taxon>
        <taxon>Symmachiella</taxon>
    </lineage>
</organism>
<reference evidence="2 3" key="1">
    <citation type="submission" date="2019-02" db="EMBL/GenBank/DDBJ databases">
        <title>Deep-cultivation of Planctomycetes and their phenomic and genomic characterization uncovers novel biology.</title>
        <authorList>
            <person name="Wiegand S."/>
            <person name="Jogler M."/>
            <person name="Boedeker C."/>
            <person name="Pinto D."/>
            <person name="Vollmers J."/>
            <person name="Rivas-Marin E."/>
            <person name="Kohn T."/>
            <person name="Peeters S.H."/>
            <person name="Heuer A."/>
            <person name="Rast P."/>
            <person name="Oberbeckmann S."/>
            <person name="Bunk B."/>
            <person name="Jeske O."/>
            <person name="Meyerdierks A."/>
            <person name="Storesund J.E."/>
            <person name="Kallscheuer N."/>
            <person name="Luecker S."/>
            <person name="Lage O.M."/>
            <person name="Pohl T."/>
            <person name="Merkel B.J."/>
            <person name="Hornburger P."/>
            <person name="Mueller R.-W."/>
            <person name="Bruemmer F."/>
            <person name="Labrenz M."/>
            <person name="Spormann A.M."/>
            <person name="Op Den Camp H."/>
            <person name="Overmann J."/>
            <person name="Amann R."/>
            <person name="Jetten M.S.M."/>
            <person name="Mascher T."/>
            <person name="Medema M.H."/>
            <person name="Devos D.P."/>
            <person name="Kaster A.-K."/>
            <person name="Ovreas L."/>
            <person name="Rohde M."/>
            <person name="Galperin M.Y."/>
            <person name="Jogler C."/>
        </authorList>
    </citation>
    <scope>NUCLEOTIDE SEQUENCE [LARGE SCALE GENOMIC DNA]</scope>
    <source>
        <strain evidence="2 3">CA54</strain>
    </source>
</reference>
<accession>A0A5C6BCX0</accession>
<comment type="caution">
    <text evidence="2">The sequence shown here is derived from an EMBL/GenBank/DDBJ whole genome shotgun (WGS) entry which is preliminary data.</text>
</comment>
<dbReference type="RefSeq" id="WP_146372870.1">
    <property type="nucleotide sequence ID" value="NZ_SJPP01000002.1"/>
</dbReference>
<keyword evidence="1" id="KW-0732">Signal</keyword>
<sequence precursor="true">MKSAALRVAATAFVVMTVSLFTSTSQAQDMYWRVGPSFIAPAPYTYQYGMVGSPPPYYIYDPAPVVYAVPTAPVYVQPAPVYVETAPVYTETIPVGVYDYGYRFDYSLKPSYRYSTRHYRMNYKIKGRTAYGARVRYRYSYNRGRMKAKLRIRR</sequence>
<protein>
    <submittedName>
        <fullName evidence="2">Uncharacterized protein</fullName>
    </submittedName>
</protein>
<evidence type="ECO:0000313" key="3">
    <source>
        <dbReference type="Proteomes" id="UP000320735"/>
    </source>
</evidence>
<name>A0A5C6BCX0_9PLAN</name>
<dbReference type="Proteomes" id="UP000320735">
    <property type="component" value="Unassembled WGS sequence"/>
</dbReference>
<gene>
    <name evidence="2" type="ORF">CA54_43690</name>
</gene>
<feature type="chain" id="PRO_5022697003" evidence="1">
    <location>
        <begin position="28"/>
        <end position="154"/>
    </location>
</feature>
<feature type="signal peptide" evidence="1">
    <location>
        <begin position="1"/>
        <end position="27"/>
    </location>
</feature>
<proteinExistence type="predicted"/>
<dbReference type="EMBL" id="SJPP01000002">
    <property type="protein sequence ID" value="TWU09129.1"/>
    <property type="molecule type" value="Genomic_DNA"/>
</dbReference>
<evidence type="ECO:0000256" key="1">
    <source>
        <dbReference type="SAM" id="SignalP"/>
    </source>
</evidence>
<dbReference type="OrthoDB" id="9917447at2"/>
<evidence type="ECO:0000313" key="2">
    <source>
        <dbReference type="EMBL" id="TWU09129.1"/>
    </source>
</evidence>
<keyword evidence="3" id="KW-1185">Reference proteome</keyword>